<dbReference type="GO" id="GO:0046872">
    <property type="term" value="F:metal ion binding"/>
    <property type="evidence" value="ECO:0007669"/>
    <property type="project" value="UniProtKB-KW"/>
</dbReference>
<proteinExistence type="inferred from homology"/>
<comment type="similarity">
    <text evidence="7">Belongs to the MsrQ family.</text>
</comment>
<dbReference type="InterPro" id="IPR022837">
    <property type="entry name" value="MsrQ-like"/>
</dbReference>
<dbReference type="Pfam" id="PF01794">
    <property type="entry name" value="Ferric_reduct"/>
    <property type="match status" value="1"/>
</dbReference>
<dbReference type="OrthoDB" id="9788328at2"/>
<keyword evidence="10" id="KW-1185">Reference proteome</keyword>
<dbReference type="RefSeq" id="WP_092783922.1">
    <property type="nucleotide sequence ID" value="NZ_FNAP01000003.1"/>
</dbReference>
<gene>
    <name evidence="7" type="primary">msrQ</name>
    <name evidence="9" type="ORF">SAMN05421720_103250</name>
</gene>
<keyword evidence="6 7" id="KW-0472">Membrane</keyword>
<evidence type="ECO:0000256" key="1">
    <source>
        <dbReference type="ARBA" id="ARBA00004141"/>
    </source>
</evidence>
<keyword evidence="7" id="KW-1003">Cell membrane</keyword>
<feature type="transmembrane region" description="Helical" evidence="7">
    <location>
        <begin position="46"/>
        <end position="64"/>
    </location>
</feature>
<keyword evidence="7" id="KW-0285">Flavoprotein</keyword>
<protein>
    <recommendedName>
        <fullName evidence="7">Protein-methionine-sulfoxide reductase heme-binding subunit MsrQ</fullName>
    </recommendedName>
    <alternativeName>
        <fullName evidence="7">Flavocytochrome MsrQ</fullName>
    </alternativeName>
</protein>
<evidence type="ECO:0000256" key="2">
    <source>
        <dbReference type="ARBA" id="ARBA00022448"/>
    </source>
</evidence>
<evidence type="ECO:0000256" key="5">
    <source>
        <dbReference type="ARBA" id="ARBA00023004"/>
    </source>
</evidence>
<dbReference type="AlphaFoldDB" id="A0A1G7AAY4"/>
<dbReference type="GO" id="GO:0009055">
    <property type="term" value="F:electron transfer activity"/>
    <property type="evidence" value="ECO:0007669"/>
    <property type="project" value="UniProtKB-UniRule"/>
</dbReference>
<comment type="cofactor">
    <cofactor evidence="7">
        <name>FMN</name>
        <dbReference type="ChEBI" id="CHEBI:58210"/>
    </cofactor>
    <text evidence="7">Binds 1 FMN per subunit.</text>
</comment>
<feature type="domain" description="Ferric oxidoreductase" evidence="8">
    <location>
        <begin position="43"/>
        <end position="157"/>
    </location>
</feature>
<evidence type="ECO:0000256" key="4">
    <source>
        <dbReference type="ARBA" id="ARBA00022989"/>
    </source>
</evidence>
<dbReference type="Proteomes" id="UP000199412">
    <property type="component" value="Unassembled WGS sequence"/>
</dbReference>
<keyword evidence="5 7" id="KW-0408">Iron</keyword>
<dbReference type="InterPro" id="IPR013130">
    <property type="entry name" value="Fe3_Rdtase_TM_dom"/>
</dbReference>
<evidence type="ECO:0000313" key="9">
    <source>
        <dbReference type="EMBL" id="SDE11910.1"/>
    </source>
</evidence>
<dbReference type="EMBL" id="FNAP01000003">
    <property type="protein sequence ID" value="SDE11910.1"/>
    <property type="molecule type" value="Genomic_DNA"/>
</dbReference>
<comment type="subunit">
    <text evidence="7">Heterodimer of a catalytic subunit (MsrP) and a heme-binding subunit (MsrQ).</text>
</comment>
<dbReference type="PANTHER" id="PTHR36964">
    <property type="entry name" value="PROTEIN-METHIONINE-SULFOXIDE REDUCTASE HEME-BINDING SUBUNIT MSRQ"/>
    <property type="match status" value="1"/>
</dbReference>
<dbReference type="GO" id="GO:0005886">
    <property type="term" value="C:plasma membrane"/>
    <property type="evidence" value="ECO:0007669"/>
    <property type="project" value="UniProtKB-SubCell"/>
</dbReference>
<organism evidence="9 10">
    <name type="scientific">Rhodospira trueperi</name>
    <dbReference type="NCBI Taxonomy" id="69960"/>
    <lineage>
        <taxon>Bacteria</taxon>
        <taxon>Pseudomonadati</taxon>
        <taxon>Pseudomonadota</taxon>
        <taxon>Alphaproteobacteria</taxon>
        <taxon>Rhodospirillales</taxon>
        <taxon>Rhodospirillaceae</taxon>
        <taxon>Rhodospira</taxon>
    </lineage>
</organism>
<dbReference type="HAMAP" id="MF_01207">
    <property type="entry name" value="MsrQ"/>
    <property type="match status" value="1"/>
</dbReference>
<keyword evidence="3 7" id="KW-0812">Transmembrane</keyword>
<dbReference type="GO" id="GO:0020037">
    <property type="term" value="F:heme binding"/>
    <property type="evidence" value="ECO:0007669"/>
    <property type="project" value="UniProtKB-UniRule"/>
</dbReference>
<reference evidence="9 10" key="1">
    <citation type="submission" date="2016-10" db="EMBL/GenBank/DDBJ databases">
        <authorList>
            <person name="de Groot N.N."/>
        </authorList>
    </citation>
    <scope>NUCLEOTIDE SEQUENCE [LARGE SCALE GENOMIC DNA]</scope>
    <source>
        <strain evidence="9 10">ATCC 700224</strain>
    </source>
</reference>
<keyword evidence="7" id="KW-0349">Heme</keyword>
<sequence>MTRDRIEWWAVFIGCALPLLALGWWAVTGDLGVNPIETIVRHLGDWALRLLVLTLALTPLRHLTRTARFIRYRRMMGLWAFAYACLHVLAYVVIDIGLHWPTFFGDLTKRPYIMVGMAAFVALIPLAATSTSGMIKRLGGKRWKRLHRLVYVAGALAAAHYVLMVKADILDPMIYITTLVVLYAVRLGRWQAGRSV</sequence>
<evidence type="ECO:0000313" key="10">
    <source>
        <dbReference type="Proteomes" id="UP000199412"/>
    </source>
</evidence>
<feature type="transmembrane region" description="Helical" evidence="7">
    <location>
        <begin position="146"/>
        <end position="163"/>
    </location>
</feature>
<keyword evidence="2 7" id="KW-0813">Transport</keyword>
<dbReference type="GO" id="GO:0016679">
    <property type="term" value="F:oxidoreductase activity, acting on diphenols and related substances as donors"/>
    <property type="evidence" value="ECO:0007669"/>
    <property type="project" value="TreeGrafter"/>
</dbReference>
<feature type="transmembrane region" description="Helical" evidence="7">
    <location>
        <begin position="7"/>
        <end position="26"/>
    </location>
</feature>
<keyword evidence="7" id="KW-0288">FMN</keyword>
<accession>A0A1G7AAY4</accession>
<comment type="subcellular location">
    <subcellularLocation>
        <location evidence="7">Cell membrane</location>
        <topology evidence="7">Multi-pass membrane protein</topology>
    </subcellularLocation>
    <subcellularLocation>
        <location evidence="1">Membrane</location>
        <topology evidence="1">Multi-pass membrane protein</topology>
    </subcellularLocation>
</comment>
<dbReference type="GO" id="GO:0030091">
    <property type="term" value="P:protein repair"/>
    <property type="evidence" value="ECO:0007669"/>
    <property type="project" value="UniProtKB-UniRule"/>
</dbReference>
<evidence type="ECO:0000259" key="8">
    <source>
        <dbReference type="Pfam" id="PF01794"/>
    </source>
</evidence>
<dbReference type="PANTHER" id="PTHR36964:SF1">
    <property type="entry name" value="PROTEIN-METHIONINE-SULFOXIDE REDUCTASE HEME-BINDING SUBUNIT MSRQ"/>
    <property type="match status" value="1"/>
</dbReference>
<dbReference type="STRING" id="69960.SAMN05421720_103250"/>
<evidence type="ECO:0000256" key="3">
    <source>
        <dbReference type="ARBA" id="ARBA00022692"/>
    </source>
</evidence>
<evidence type="ECO:0000256" key="7">
    <source>
        <dbReference type="HAMAP-Rule" id="MF_01207"/>
    </source>
</evidence>
<evidence type="ECO:0000256" key="6">
    <source>
        <dbReference type="ARBA" id="ARBA00023136"/>
    </source>
</evidence>
<feature type="transmembrane region" description="Helical" evidence="7">
    <location>
        <begin position="76"/>
        <end position="100"/>
    </location>
</feature>
<dbReference type="GO" id="GO:0010181">
    <property type="term" value="F:FMN binding"/>
    <property type="evidence" value="ECO:0007669"/>
    <property type="project" value="UniProtKB-UniRule"/>
</dbReference>
<comment type="function">
    <text evidence="7">Part of the MsrPQ system that repairs oxidized periplasmic proteins containing methionine sulfoxide residues (Met-O), using respiratory chain electrons. Thus protects these proteins from oxidative-stress damage caused by reactive species of oxygen and chlorine generated by the host defense mechanisms. MsrPQ is essential for the maintenance of envelope integrity under bleach stress, rescuing a wide series of structurally unrelated periplasmic proteins from methionine oxidation. MsrQ provides electrons for reduction to the reductase catalytic subunit MsrP, using the quinone pool of the respiratory chain.</text>
</comment>
<comment type="cofactor">
    <cofactor evidence="7">
        <name>heme b</name>
        <dbReference type="ChEBI" id="CHEBI:60344"/>
    </cofactor>
    <text evidence="7">Binds 1 heme b (iron(II)-protoporphyrin IX) group per subunit.</text>
</comment>
<keyword evidence="7" id="KW-0479">Metal-binding</keyword>
<feature type="transmembrane region" description="Helical" evidence="7">
    <location>
        <begin position="169"/>
        <end position="185"/>
    </location>
</feature>
<keyword evidence="7" id="KW-0249">Electron transport</keyword>
<feature type="transmembrane region" description="Helical" evidence="7">
    <location>
        <begin position="112"/>
        <end position="134"/>
    </location>
</feature>
<name>A0A1G7AAY4_9PROT</name>
<keyword evidence="4 7" id="KW-1133">Transmembrane helix</keyword>